<accession>A0A7J7KJD1</accession>
<dbReference type="Gene3D" id="3.50.50.60">
    <property type="entry name" value="FAD/NAD(P)-binding domain"/>
    <property type="match status" value="1"/>
</dbReference>
<organism evidence="2 3">
    <name type="scientific">Bugula neritina</name>
    <name type="common">Brown bryozoan</name>
    <name type="synonym">Sertularia neritina</name>
    <dbReference type="NCBI Taxonomy" id="10212"/>
    <lineage>
        <taxon>Eukaryota</taxon>
        <taxon>Metazoa</taxon>
        <taxon>Spiralia</taxon>
        <taxon>Lophotrochozoa</taxon>
        <taxon>Bryozoa</taxon>
        <taxon>Gymnolaemata</taxon>
        <taxon>Cheilostomatida</taxon>
        <taxon>Flustrina</taxon>
        <taxon>Buguloidea</taxon>
        <taxon>Bugulidae</taxon>
        <taxon>Bugula</taxon>
    </lineage>
</organism>
<evidence type="ECO:0000256" key="1">
    <source>
        <dbReference type="ARBA" id="ARBA00010790"/>
    </source>
</evidence>
<evidence type="ECO:0000313" key="3">
    <source>
        <dbReference type="Proteomes" id="UP000593567"/>
    </source>
</evidence>
<dbReference type="GO" id="GO:0050660">
    <property type="term" value="F:flavin adenine dinucleotide binding"/>
    <property type="evidence" value="ECO:0007669"/>
    <property type="project" value="InterPro"/>
</dbReference>
<dbReference type="InterPro" id="IPR012132">
    <property type="entry name" value="GMC_OxRdtase"/>
</dbReference>
<dbReference type="EMBL" id="VXIV02000527">
    <property type="protein sequence ID" value="KAF6037708.1"/>
    <property type="molecule type" value="Genomic_DNA"/>
</dbReference>
<protein>
    <recommendedName>
        <fullName evidence="4">CHDH</fullName>
    </recommendedName>
</protein>
<comment type="caution">
    <text evidence="2">The sequence shown here is derived from an EMBL/GenBank/DDBJ whole genome shotgun (WGS) entry which is preliminary data.</text>
</comment>
<keyword evidence="3" id="KW-1185">Reference proteome</keyword>
<evidence type="ECO:0000313" key="2">
    <source>
        <dbReference type="EMBL" id="KAF6037708.1"/>
    </source>
</evidence>
<comment type="similarity">
    <text evidence="1">Belongs to the GMC oxidoreductase family.</text>
</comment>
<dbReference type="GO" id="GO:0016491">
    <property type="term" value="F:oxidoreductase activity"/>
    <property type="evidence" value="ECO:0007669"/>
    <property type="project" value="TreeGrafter"/>
</dbReference>
<dbReference type="PANTHER" id="PTHR11552">
    <property type="entry name" value="GLUCOSE-METHANOL-CHOLINE GMC OXIDOREDUCTASE"/>
    <property type="match status" value="1"/>
</dbReference>
<gene>
    <name evidence="2" type="ORF">EB796_003970</name>
</gene>
<reference evidence="2" key="1">
    <citation type="submission" date="2020-06" db="EMBL/GenBank/DDBJ databases">
        <title>Draft genome of Bugula neritina, a colonial animal packing powerful symbionts and potential medicines.</title>
        <authorList>
            <person name="Rayko M."/>
        </authorList>
    </citation>
    <scope>NUCLEOTIDE SEQUENCE [LARGE SCALE GENOMIC DNA]</scope>
    <source>
        <strain evidence="2">Kwan_BN1</strain>
    </source>
</reference>
<sequence>MSLARSVTLRQASYKRLLPLATHKGYATESRQVEADYVIVGAGSAGCVLANRLSEDSSNKVVVLEAGPPDPWWDWRIHMPAALMYNLSYKR</sequence>
<dbReference type="Proteomes" id="UP000593567">
    <property type="component" value="Unassembled WGS sequence"/>
</dbReference>
<dbReference type="AlphaFoldDB" id="A0A7J7KJD1"/>
<dbReference type="InterPro" id="IPR036188">
    <property type="entry name" value="FAD/NAD-bd_sf"/>
</dbReference>
<proteinExistence type="inferred from homology"/>
<dbReference type="SUPFAM" id="SSF51905">
    <property type="entry name" value="FAD/NAD(P)-binding domain"/>
    <property type="match status" value="1"/>
</dbReference>
<evidence type="ECO:0008006" key="4">
    <source>
        <dbReference type="Google" id="ProtNLM"/>
    </source>
</evidence>
<dbReference type="OrthoDB" id="269227at2759"/>
<dbReference type="PANTHER" id="PTHR11552:SF147">
    <property type="entry name" value="CHOLINE DEHYDROGENASE, MITOCHONDRIAL"/>
    <property type="match status" value="1"/>
</dbReference>
<dbReference type="Pfam" id="PF05834">
    <property type="entry name" value="Lycopene_cycl"/>
    <property type="match status" value="1"/>
</dbReference>
<name>A0A7J7KJD1_BUGNE</name>